<evidence type="ECO:0000313" key="9">
    <source>
        <dbReference type="EMBL" id="ASI99370.1"/>
    </source>
</evidence>
<keyword evidence="6 8" id="KW-1133">Transmembrane helix</keyword>
<dbReference type="AlphaFoldDB" id="A0A218P368"/>
<dbReference type="Proteomes" id="UP000197156">
    <property type="component" value="Chromosome"/>
</dbReference>
<dbReference type="Pfam" id="PF09721">
    <property type="entry name" value="Exosortase_EpsH"/>
    <property type="match status" value="1"/>
</dbReference>
<dbReference type="GO" id="GO:0005886">
    <property type="term" value="C:plasma membrane"/>
    <property type="evidence" value="ECO:0007669"/>
    <property type="project" value="UniProtKB-SubCell"/>
</dbReference>
<dbReference type="NCBIfam" id="TIGR04178">
    <property type="entry name" value="exo_archaeo"/>
    <property type="match status" value="1"/>
</dbReference>
<proteinExistence type="predicted"/>
<keyword evidence="3" id="KW-0645">Protease</keyword>
<dbReference type="InterPro" id="IPR027557">
    <property type="entry name" value="Archaeo_ArtF"/>
</dbReference>
<dbReference type="InterPro" id="IPR026392">
    <property type="entry name" value="Exo/Archaeosortase_dom"/>
</dbReference>
<evidence type="ECO:0000256" key="5">
    <source>
        <dbReference type="ARBA" id="ARBA00022801"/>
    </source>
</evidence>
<evidence type="ECO:0000256" key="1">
    <source>
        <dbReference type="ARBA" id="ARBA00004651"/>
    </source>
</evidence>
<evidence type="ECO:0000256" key="8">
    <source>
        <dbReference type="SAM" id="Phobius"/>
    </source>
</evidence>
<keyword evidence="2" id="KW-1003">Cell membrane</keyword>
<organism evidence="9 10">
    <name type="scientific">Thermococcus celer Vu 13 = JCM 8558</name>
    <dbReference type="NCBI Taxonomy" id="1293037"/>
    <lineage>
        <taxon>Archaea</taxon>
        <taxon>Methanobacteriati</taxon>
        <taxon>Methanobacteriota</taxon>
        <taxon>Thermococci</taxon>
        <taxon>Thermococcales</taxon>
        <taxon>Thermococcaceae</taxon>
        <taxon>Thermococcus</taxon>
    </lineage>
</organism>
<evidence type="ECO:0000256" key="4">
    <source>
        <dbReference type="ARBA" id="ARBA00022692"/>
    </source>
</evidence>
<keyword evidence="7 8" id="KW-0472">Membrane</keyword>
<dbReference type="NCBIfam" id="TIGR04293">
    <property type="entry name" value="archaeo_artF"/>
    <property type="match status" value="1"/>
</dbReference>
<accession>A0A218P368</accession>
<evidence type="ECO:0000256" key="6">
    <source>
        <dbReference type="ARBA" id="ARBA00022989"/>
    </source>
</evidence>
<feature type="transmembrane region" description="Helical" evidence="8">
    <location>
        <begin position="6"/>
        <end position="31"/>
    </location>
</feature>
<feature type="transmembrane region" description="Helical" evidence="8">
    <location>
        <begin position="102"/>
        <end position="123"/>
    </location>
</feature>
<evidence type="ECO:0000256" key="2">
    <source>
        <dbReference type="ARBA" id="ARBA00022475"/>
    </source>
</evidence>
<dbReference type="RefSeq" id="WP_088863303.1">
    <property type="nucleotide sequence ID" value="NZ_CP014854.1"/>
</dbReference>
<evidence type="ECO:0000313" key="10">
    <source>
        <dbReference type="Proteomes" id="UP000197156"/>
    </source>
</evidence>
<feature type="transmembrane region" description="Helical" evidence="8">
    <location>
        <begin position="135"/>
        <end position="157"/>
    </location>
</feature>
<dbReference type="InterPro" id="IPR019127">
    <property type="entry name" value="Exosortase"/>
</dbReference>
<dbReference type="GeneID" id="33324551"/>
<keyword evidence="4 8" id="KW-0812">Transmembrane</keyword>
<dbReference type="GO" id="GO:0006508">
    <property type="term" value="P:proteolysis"/>
    <property type="evidence" value="ECO:0007669"/>
    <property type="project" value="UniProtKB-KW"/>
</dbReference>
<gene>
    <name evidence="9" type="ORF">A3L02_07280</name>
</gene>
<dbReference type="GO" id="GO:0008233">
    <property type="term" value="F:peptidase activity"/>
    <property type="evidence" value="ECO:0007669"/>
    <property type="project" value="UniProtKB-KW"/>
</dbReference>
<evidence type="ECO:0000256" key="3">
    <source>
        <dbReference type="ARBA" id="ARBA00022670"/>
    </source>
</evidence>
<feature type="transmembrane region" description="Helical" evidence="8">
    <location>
        <begin position="43"/>
        <end position="62"/>
    </location>
</feature>
<evidence type="ECO:0000256" key="7">
    <source>
        <dbReference type="ARBA" id="ARBA00023136"/>
    </source>
</evidence>
<protein>
    <submittedName>
        <fullName evidence="9">Archaeosortase family protein ArtF</fullName>
    </submittedName>
</protein>
<sequence length="165" mass="18442">MKRDSVIFNLLLLLGYLIGFSIVVLVIGAKFGKPLVLIEAKNVHALLSFLGVSNTLLGNMIYLPGERLAFEITWQCSGTFTLSLYTAVYLAFPRIRRNVREWIIGASVIYLLNLLRVAIAIYLYHRSGEGVFNLFHYTIGPAILFGAVVILLGRLLVKSLRAQQD</sequence>
<comment type="subcellular location">
    <subcellularLocation>
        <location evidence="1">Cell membrane</location>
        <topology evidence="1">Multi-pass membrane protein</topology>
    </subcellularLocation>
</comment>
<dbReference type="EMBL" id="CP014854">
    <property type="protein sequence ID" value="ASI99370.1"/>
    <property type="molecule type" value="Genomic_DNA"/>
</dbReference>
<dbReference type="OrthoDB" id="100302at2157"/>
<name>A0A218P368_THECE</name>
<reference evidence="9 10" key="1">
    <citation type="submission" date="2016-03" db="EMBL/GenBank/DDBJ databases">
        <title>Complete genome sequence of Thermococcus celer.</title>
        <authorList>
            <person name="Oger P.M."/>
        </authorList>
    </citation>
    <scope>NUCLEOTIDE SEQUENCE [LARGE SCALE GENOMIC DNA]</scope>
    <source>
        <strain evidence="9 10">Vu 13</strain>
    </source>
</reference>
<keyword evidence="10" id="KW-1185">Reference proteome</keyword>
<keyword evidence="5" id="KW-0378">Hydrolase</keyword>
<dbReference type="KEGG" id="tce:A3L02_07280"/>